<dbReference type="FunFam" id="2.10.25.10:FF:000038">
    <property type="entry name" value="Fibrillin 2"/>
    <property type="match status" value="1"/>
</dbReference>
<dbReference type="PROSITE" id="PS01187">
    <property type="entry name" value="EGF_CA"/>
    <property type="match status" value="1"/>
</dbReference>
<keyword evidence="2" id="KW-0732">Signal</keyword>
<comment type="caution">
    <text evidence="7">The sequence shown here is derived from an EMBL/GenBank/DDBJ whole genome shotgun (WGS) entry which is preliminary data.</text>
</comment>
<dbReference type="EMBL" id="WIXE01007359">
    <property type="protein sequence ID" value="KAK5980481.1"/>
    <property type="molecule type" value="Genomic_DNA"/>
</dbReference>
<evidence type="ECO:0000256" key="5">
    <source>
        <dbReference type="PROSITE-ProRule" id="PRU00076"/>
    </source>
</evidence>
<dbReference type="CDD" id="cd00054">
    <property type="entry name" value="EGF_CA"/>
    <property type="match status" value="1"/>
</dbReference>
<evidence type="ECO:0000256" key="2">
    <source>
        <dbReference type="ARBA" id="ARBA00022729"/>
    </source>
</evidence>
<sequence length="76" mass="8553">MHSTGGLHTCEDTDECARLFDLCDPDATCVNRVGGYTCECPPWKELYIGQSDVDSSFLIQNVSCICKWYCEGFSMR</sequence>
<gene>
    <name evidence="7" type="ORF">GCK32_012912</name>
</gene>
<dbReference type="InterPro" id="IPR001881">
    <property type="entry name" value="EGF-like_Ca-bd_dom"/>
</dbReference>
<accession>A0AAN8FID1</accession>
<name>A0AAN8FID1_TRICO</name>
<evidence type="ECO:0000313" key="8">
    <source>
        <dbReference type="Proteomes" id="UP001331761"/>
    </source>
</evidence>
<dbReference type="InterPro" id="IPR000152">
    <property type="entry name" value="EGF-type_Asp/Asn_hydroxyl_site"/>
</dbReference>
<evidence type="ECO:0000256" key="3">
    <source>
        <dbReference type="ARBA" id="ARBA00022737"/>
    </source>
</evidence>
<dbReference type="AlphaFoldDB" id="A0AAN8FID1"/>
<dbReference type="PROSITE" id="PS00010">
    <property type="entry name" value="ASX_HYDROXYL"/>
    <property type="match status" value="1"/>
</dbReference>
<dbReference type="Proteomes" id="UP001331761">
    <property type="component" value="Unassembled WGS sequence"/>
</dbReference>
<dbReference type="Pfam" id="PF07645">
    <property type="entry name" value="EGF_CA"/>
    <property type="match status" value="1"/>
</dbReference>
<evidence type="ECO:0000256" key="1">
    <source>
        <dbReference type="ARBA" id="ARBA00022536"/>
    </source>
</evidence>
<protein>
    <recommendedName>
        <fullName evidence="6">EGF-like domain-containing protein</fullName>
    </recommendedName>
</protein>
<evidence type="ECO:0000259" key="6">
    <source>
        <dbReference type="PROSITE" id="PS50026"/>
    </source>
</evidence>
<evidence type="ECO:0000313" key="7">
    <source>
        <dbReference type="EMBL" id="KAK5980481.1"/>
    </source>
</evidence>
<dbReference type="Gene3D" id="2.10.25.10">
    <property type="entry name" value="Laminin"/>
    <property type="match status" value="1"/>
</dbReference>
<dbReference type="InterPro" id="IPR018097">
    <property type="entry name" value="EGF_Ca-bd_CS"/>
</dbReference>
<dbReference type="SUPFAM" id="SSF57196">
    <property type="entry name" value="EGF/Laminin"/>
    <property type="match status" value="1"/>
</dbReference>
<proteinExistence type="predicted"/>
<comment type="caution">
    <text evidence="5">Lacks conserved residue(s) required for the propagation of feature annotation.</text>
</comment>
<reference evidence="7 8" key="1">
    <citation type="submission" date="2019-10" db="EMBL/GenBank/DDBJ databases">
        <title>Assembly and Annotation for the nematode Trichostrongylus colubriformis.</title>
        <authorList>
            <person name="Martin J."/>
        </authorList>
    </citation>
    <scope>NUCLEOTIDE SEQUENCE [LARGE SCALE GENOMIC DNA]</scope>
    <source>
        <strain evidence="7">G859</strain>
        <tissue evidence="7">Whole worm</tissue>
    </source>
</reference>
<dbReference type="InterPro" id="IPR049883">
    <property type="entry name" value="NOTCH1_EGF-like"/>
</dbReference>
<evidence type="ECO:0000256" key="4">
    <source>
        <dbReference type="ARBA" id="ARBA00023157"/>
    </source>
</evidence>
<feature type="domain" description="EGF-like" evidence="6">
    <location>
        <begin position="12"/>
        <end position="50"/>
    </location>
</feature>
<dbReference type="GO" id="GO:0005509">
    <property type="term" value="F:calcium ion binding"/>
    <property type="evidence" value="ECO:0007669"/>
    <property type="project" value="InterPro"/>
</dbReference>
<dbReference type="PROSITE" id="PS50026">
    <property type="entry name" value="EGF_3"/>
    <property type="match status" value="1"/>
</dbReference>
<keyword evidence="3" id="KW-0677">Repeat</keyword>
<dbReference type="InterPro" id="IPR000742">
    <property type="entry name" value="EGF"/>
</dbReference>
<keyword evidence="4" id="KW-1015">Disulfide bond</keyword>
<keyword evidence="8" id="KW-1185">Reference proteome</keyword>
<keyword evidence="1 5" id="KW-0245">EGF-like domain</keyword>
<dbReference type="SMART" id="SM00179">
    <property type="entry name" value="EGF_CA"/>
    <property type="match status" value="1"/>
</dbReference>
<organism evidence="7 8">
    <name type="scientific">Trichostrongylus colubriformis</name>
    <name type="common">Black scour worm</name>
    <dbReference type="NCBI Taxonomy" id="6319"/>
    <lineage>
        <taxon>Eukaryota</taxon>
        <taxon>Metazoa</taxon>
        <taxon>Ecdysozoa</taxon>
        <taxon>Nematoda</taxon>
        <taxon>Chromadorea</taxon>
        <taxon>Rhabditida</taxon>
        <taxon>Rhabditina</taxon>
        <taxon>Rhabditomorpha</taxon>
        <taxon>Strongyloidea</taxon>
        <taxon>Trichostrongylidae</taxon>
        <taxon>Trichostrongylus</taxon>
    </lineage>
</organism>